<dbReference type="GO" id="GO:0005829">
    <property type="term" value="C:cytosol"/>
    <property type="evidence" value="ECO:0007669"/>
    <property type="project" value="TreeGrafter"/>
</dbReference>
<dbReference type="PANTHER" id="PTHR42686:SF1">
    <property type="entry name" value="GH17980P-RELATED"/>
    <property type="match status" value="1"/>
</dbReference>
<dbReference type="Proteomes" id="UP000419743">
    <property type="component" value="Unassembled WGS sequence"/>
</dbReference>
<keyword evidence="2" id="KW-0560">Oxidoreductase</keyword>
<proteinExistence type="predicted"/>
<dbReference type="Gene3D" id="3.20.20.100">
    <property type="entry name" value="NADP-dependent oxidoreductase domain"/>
    <property type="match status" value="1"/>
</dbReference>
<organism evidence="2 3">
    <name type="scientific">Occultella aeris</name>
    <dbReference type="NCBI Taxonomy" id="2761496"/>
    <lineage>
        <taxon>Bacteria</taxon>
        <taxon>Bacillati</taxon>
        <taxon>Actinomycetota</taxon>
        <taxon>Actinomycetes</taxon>
        <taxon>Micrococcales</taxon>
        <taxon>Ruaniaceae</taxon>
        <taxon>Occultella</taxon>
    </lineage>
</organism>
<dbReference type="InterPro" id="IPR036812">
    <property type="entry name" value="NAD(P)_OxRdtase_dom_sf"/>
</dbReference>
<dbReference type="GO" id="GO:0047834">
    <property type="term" value="F:D-threo-aldose 1-dehydrogenase activity"/>
    <property type="evidence" value="ECO:0007669"/>
    <property type="project" value="UniProtKB-EC"/>
</dbReference>
<dbReference type="Pfam" id="PF00248">
    <property type="entry name" value="Aldo_ket_red"/>
    <property type="match status" value="1"/>
</dbReference>
<dbReference type="PANTHER" id="PTHR42686">
    <property type="entry name" value="GH17980P-RELATED"/>
    <property type="match status" value="1"/>
</dbReference>
<sequence>MSTEVMPLSFREPRLLGRTGLSVSAVTVGTGRWRRHELGAGPSLDDAVAVIDAVARDETVTVIDTSNNYGRGQSERWVRHACEAVGLTGQVLIQTKADRDYASGEFSASRMRKSVDESLERLGVDRLPLLFLHDPEYSTVAELSKPGGAIDTLLELRDEGIIRSLGVAGGQLDVMLDLVRTGLFEVLITHNRYTLVDRSADQLIGEAHRRGMGVYNAAPYGGGALATWPRRTDRYCYRQASPELLQAVDNIGGLTERVGIPIVAAALQWSVRDPRIDSTIVGMESRADYERTIELLEVAIPEDIWRQLDGMSAIR</sequence>
<dbReference type="SUPFAM" id="SSF51430">
    <property type="entry name" value="NAD(P)-linked oxidoreductase"/>
    <property type="match status" value="1"/>
</dbReference>
<evidence type="ECO:0000259" key="1">
    <source>
        <dbReference type="Pfam" id="PF00248"/>
    </source>
</evidence>
<dbReference type="CDD" id="cd19090">
    <property type="entry name" value="AKR_AKR15A-like"/>
    <property type="match status" value="1"/>
</dbReference>
<evidence type="ECO:0000313" key="2">
    <source>
        <dbReference type="EMBL" id="VZO35996.1"/>
    </source>
</evidence>
<dbReference type="InterPro" id="IPR023210">
    <property type="entry name" value="NADP_OxRdtase_dom"/>
</dbReference>
<dbReference type="EMBL" id="CACRYJ010000017">
    <property type="protein sequence ID" value="VZO35996.1"/>
    <property type="molecule type" value="Genomic_DNA"/>
</dbReference>
<reference evidence="2 3" key="1">
    <citation type="submission" date="2019-11" db="EMBL/GenBank/DDBJ databases">
        <authorList>
            <person name="Criscuolo A."/>
        </authorList>
    </citation>
    <scope>NUCLEOTIDE SEQUENCE [LARGE SCALE GENOMIC DNA]</scope>
    <source>
        <strain evidence="2">CIP111667</strain>
    </source>
</reference>
<dbReference type="EC" id="1.1.1.122" evidence="2"/>
<dbReference type="AlphaFoldDB" id="A0A7M4DGF3"/>
<keyword evidence="3" id="KW-1185">Reference proteome</keyword>
<evidence type="ECO:0000313" key="3">
    <source>
        <dbReference type="Proteomes" id="UP000419743"/>
    </source>
</evidence>
<gene>
    <name evidence="2" type="primary">fdh_2</name>
    <name evidence="2" type="ORF">HALOF300_01200</name>
</gene>
<accession>A0A7M4DGF3</accession>
<name>A0A7M4DGF3_9MICO</name>
<protein>
    <submittedName>
        <fullName evidence="2">D-threo-aldose 1-dehydrogenase</fullName>
        <ecNumber evidence="2">1.1.1.122</ecNumber>
    </submittedName>
</protein>
<feature type="domain" description="NADP-dependent oxidoreductase" evidence="1">
    <location>
        <begin position="27"/>
        <end position="311"/>
    </location>
</feature>
<comment type="caution">
    <text evidence="2">The sequence shown here is derived from an EMBL/GenBank/DDBJ whole genome shotgun (WGS) entry which is preliminary data.</text>
</comment>
<dbReference type="InterPro" id="IPR020471">
    <property type="entry name" value="AKR"/>
</dbReference>
<dbReference type="RefSeq" id="WP_156740029.1">
    <property type="nucleotide sequence ID" value="NZ_CACRYJ010000017.1"/>
</dbReference>